<organism evidence="1 2">
    <name type="scientific">Lysobacter koreensis</name>
    <dbReference type="NCBI Taxonomy" id="266122"/>
    <lineage>
        <taxon>Bacteria</taxon>
        <taxon>Pseudomonadati</taxon>
        <taxon>Pseudomonadota</taxon>
        <taxon>Gammaproteobacteria</taxon>
        <taxon>Lysobacterales</taxon>
        <taxon>Lysobacteraceae</taxon>
        <taxon>Lysobacter</taxon>
    </lineage>
</organism>
<keyword evidence="2" id="KW-1185">Reference proteome</keyword>
<gene>
    <name evidence="1" type="ORF">ACFQZQ_00545</name>
</gene>
<evidence type="ECO:0008006" key="3">
    <source>
        <dbReference type="Google" id="ProtNLM"/>
    </source>
</evidence>
<sequence>MHPFPPLPRNSRNLFRRHTVHPRFLFRTSTIVQPQMQRLATVSRIAGALLLLGPSMACALERYEGLAYGKRDGALVYRETHWLYDDHGKSARLVVYRCPNGTPFARKRVWAAAPTSRAPDFEFIDARDGYREGVRSQGGRREVYWQDSSQATPRQRTIQMNTSSVVDAGFDALVRARWNALASGQPVAAAFLLPSRLDFLDVSVRQRAAPPAPTTDPHESQVHLRMKLDAWYGFAAPQTDLDYLVRDRWLLRFQGLGTIRDAQGRHQEVRIEFPPKLLVRAANRAELESALNIPLQRTCKS</sequence>
<proteinExistence type="predicted"/>
<evidence type="ECO:0000313" key="2">
    <source>
        <dbReference type="Proteomes" id="UP001597090"/>
    </source>
</evidence>
<reference evidence="2" key="1">
    <citation type="journal article" date="2019" name="Int. J. Syst. Evol. Microbiol.">
        <title>The Global Catalogue of Microorganisms (GCM) 10K type strain sequencing project: providing services to taxonomists for standard genome sequencing and annotation.</title>
        <authorList>
            <consortium name="The Broad Institute Genomics Platform"/>
            <consortium name="The Broad Institute Genome Sequencing Center for Infectious Disease"/>
            <person name="Wu L."/>
            <person name="Ma J."/>
        </authorList>
    </citation>
    <scope>NUCLEOTIDE SEQUENCE [LARGE SCALE GENOMIC DNA]</scope>
    <source>
        <strain evidence="2">CCUG 55491</strain>
    </source>
</reference>
<name>A0ABW2YLS3_9GAMM</name>
<dbReference type="Proteomes" id="UP001597090">
    <property type="component" value="Unassembled WGS sequence"/>
</dbReference>
<evidence type="ECO:0000313" key="1">
    <source>
        <dbReference type="EMBL" id="MFD0737781.1"/>
    </source>
</evidence>
<dbReference type="RefSeq" id="WP_386810744.1">
    <property type="nucleotide sequence ID" value="NZ_JBHTIH010000002.1"/>
</dbReference>
<dbReference type="EMBL" id="JBHTIH010000002">
    <property type="protein sequence ID" value="MFD0737781.1"/>
    <property type="molecule type" value="Genomic_DNA"/>
</dbReference>
<comment type="caution">
    <text evidence="1">The sequence shown here is derived from an EMBL/GenBank/DDBJ whole genome shotgun (WGS) entry which is preliminary data.</text>
</comment>
<accession>A0ABW2YLS3</accession>
<protein>
    <recommendedName>
        <fullName evidence="3">DUF3108 domain-containing protein</fullName>
    </recommendedName>
</protein>